<keyword evidence="7" id="KW-0689">Ribosomal protein</keyword>
<evidence type="ECO:0000256" key="5">
    <source>
        <dbReference type="ARBA" id="ARBA00022691"/>
    </source>
</evidence>
<protein>
    <recommendedName>
        <fullName evidence="6">Ribosomal protein L11 methyltransferase</fullName>
        <shortName evidence="6">L11 Mtase</shortName>
        <ecNumber evidence="6">2.1.1.-</ecNumber>
    </recommendedName>
</protein>
<comment type="function">
    <text evidence="6">Methylates ribosomal protein L11.</text>
</comment>
<name>A0ABX7SAC1_9BACT</name>
<comment type="catalytic activity">
    <reaction evidence="6">
        <text>L-lysyl-[protein] + 3 S-adenosyl-L-methionine = N(6),N(6),N(6)-trimethyl-L-lysyl-[protein] + 3 S-adenosyl-L-homocysteine + 3 H(+)</text>
        <dbReference type="Rhea" id="RHEA:54192"/>
        <dbReference type="Rhea" id="RHEA-COMP:9752"/>
        <dbReference type="Rhea" id="RHEA-COMP:13826"/>
        <dbReference type="ChEBI" id="CHEBI:15378"/>
        <dbReference type="ChEBI" id="CHEBI:29969"/>
        <dbReference type="ChEBI" id="CHEBI:57856"/>
        <dbReference type="ChEBI" id="CHEBI:59789"/>
        <dbReference type="ChEBI" id="CHEBI:61961"/>
    </reaction>
</comment>
<comment type="subcellular location">
    <subcellularLocation>
        <location evidence="6">Cytoplasm</location>
    </subcellularLocation>
</comment>
<dbReference type="CDD" id="cd02440">
    <property type="entry name" value="AdoMet_MTases"/>
    <property type="match status" value="1"/>
</dbReference>
<dbReference type="InterPro" id="IPR050078">
    <property type="entry name" value="Ribosomal_L11_MeTrfase_PrmA"/>
</dbReference>
<feature type="binding site" evidence="6">
    <location>
        <position position="126"/>
    </location>
    <ligand>
        <name>S-adenosyl-L-methionine</name>
        <dbReference type="ChEBI" id="CHEBI:59789"/>
    </ligand>
</feature>
<dbReference type="Pfam" id="PF06325">
    <property type="entry name" value="PrmA"/>
    <property type="match status" value="1"/>
</dbReference>
<feature type="binding site" evidence="6">
    <location>
        <position position="148"/>
    </location>
    <ligand>
        <name>S-adenosyl-L-methionine</name>
        <dbReference type="ChEBI" id="CHEBI:59789"/>
    </ligand>
</feature>
<evidence type="ECO:0000256" key="6">
    <source>
        <dbReference type="HAMAP-Rule" id="MF_00735"/>
    </source>
</evidence>
<evidence type="ECO:0000256" key="1">
    <source>
        <dbReference type="ARBA" id="ARBA00009741"/>
    </source>
</evidence>
<organism evidence="7 8">
    <name type="scientific">Thermosipho ferrireducens</name>
    <dbReference type="NCBI Taxonomy" id="2571116"/>
    <lineage>
        <taxon>Bacteria</taxon>
        <taxon>Thermotogati</taxon>
        <taxon>Thermotogota</taxon>
        <taxon>Thermotogae</taxon>
        <taxon>Thermotogales</taxon>
        <taxon>Fervidobacteriaceae</taxon>
        <taxon>Thermosipho</taxon>
    </lineage>
</organism>
<dbReference type="PANTHER" id="PTHR43648:SF1">
    <property type="entry name" value="ELECTRON TRANSFER FLAVOPROTEIN BETA SUBUNIT LYSINE METHYLTRANSFERASE"/>
    <property type="match status" value="1"/>
</dbReference>
<dbReference type="EC" id="2.1.1.-" evidence="6"/>
<dbReference type="EMBL" id="CP071446">
    <property type="protein sequence ID" value="QTA38931.1"/>
    <property type="molecule type" value="Genomic_DNA"/>
</dbReference>
<proteinExistence type="inferred from homology"/>
<keyword evidence="4 6" id="KW-0808">Transferase</keyword>
<dbReference type="InterPro" id="IPR004498">
    <property type="entry name" value="Ribosomal_PrmA_MeTrfase"/>
</dbReference>
<feature type="binding site" evidence="6">
    <location>
        <position position="189"/>
    </location>
    <ligand>
        <name>S-adenosyl-L-methionine</name>
        <dbReference type="ChEBI" id="CHEBI:59789"/>
    </ligand>
</feature>
<keyword evidence="2 6" id="KW-0963">Cytoplasm</keyword>
<evidence type="ECO:0000313" key="7">
    <source>
        <dbReference type="EMBL" id="QTA38931.1"/>
    </source>
</evidence>
<dbReference type="GO" id="GO:0032259">
    <property type="term" value="P:methylation"/>
    <property type="evidence" value="ECO:0007669"/>
    <property type="project" value="UniProtKB-KW"/>
</dbReference>
<dbReference type="SUPFAM" id="SSF53335">
    <property type="entry name" value="S-adenosyl-L-methionine-dependent methyltransferases"/>
    <property type="match status" value="1"/>
</dbReference>
<keyword evidence="8" id="KW-1185">Reference proteome</keyword>
<keyword evidence="3 6" id="KW-0489">Methyltransferase</keyword>
<evidence type="ECO:0000313" key="8">
    <source>
        <dbReference type="Proteomes" id="UP000671862"/>
    </source>
</evidence>
<gene>
    <name evidence="6" type="primary">prmA</name>
    <name evidence="7" type="ORF">JYK00_06070</name>
</gene>
<comment type="similarity">
    <text evidence="1 6">Belongs to the methyltransferase superfamily. PrmA family.</text>
</comment>
<dbReference type="Proteomes" id="UP000671862">
    <property type="component" value="Chromosome"/>
</dbReference>
<evidence type="ECO:0000256" key="4">
    <source>
        <dbReference type="ARBA" id="ARBA00022679"/>
    </source>
</evidence>
<feature type="binding site" evidence="6">
    <location>
        <position position="105"/>
    </location>
    <ligand>
        <name>S-adenosyl-L-methionine</name>
        <dbReference type="ChEBI" id="CHEBI:59789"/>
    </ligand>
</feature>
<evidence type="ECO:0000256" key="2">
    <source>
        <dbReference type="ARBA" id="ARBA00022490"/>
    </source>
</evidence>
<keyword evidence="5 6" id="KW-0949">S-adenosyl-L-methionine</keyword>
<dbReference type="PANTHER" id="PTHR43648">
    <property type="entry name" value="ELECTRON TRANSFER FLAVOPROTEIN BETA SUBUNIT LYSINE METHYLTRANSFERASE"/>
    <property type="match status" value="1"/>
</dbReference>
<reference evidence="7 8" key="1">
    <citation type="submission" date="2021-03" db="EMBL/GenBank/DDBJ databases">
        <title>Thermosipho ferrireducens sp.nov., an anaerobic thermophilic iron-reducing bacterium isolated from a deep-sea hydrothermal sulfide deposits.</title>
        <authorList>
            <person name="Zeng X."/>
            <person name="Chen Y."/>
            <person name="Shao Z."/>
        </authorList>
    </citation>
    <scope>NUCLEOTIDE SEQUENCE [LARGE SCALE GENOMIC DNA]</scope>
    <source>
        <strain evidence="7 8">JL129W03</strain>
    </source>
</reference>
<dbReference type="GO" id="GO:0008168">
    <property type="term" value="F:methyltransferase activity"/>
    <property type="evidence" value="ECO:0007669"/>
    <property type="project" value="UniProtKB-KW"/>
</dbReference>
<evidence type="ECO:0000256" key="3">
    <source>
        <dbReference type="ARBA" id="ARBA00022603"/>
    </source>
</evidence>
<accession>A0ABX7SAC1</accession>
<dbReference type="HAMAP" id="MF_00735">
    <property type="entry name" value="Methyltr_PrmA"/>
    <property type="match status" value="1"/>
</dbReference>
<dbReference type="Gene3D" id="3.40.50.150">
    <property type="entry name" value="Vaccinia Virus protein VP39"/>
    <property type="match status" value="1"/>
</dbReference>
<dbReference type="InterPro" id="IPR029063">
    <property type="entry name" value="SAM-dependent_MTases_sf"/>
</dbReference>
<sequence length="246" mass="27858">MEETLFDEEFFNYYFIDNFEGIFLVLVSKEQRILDVLVQKLLKYADFVENRVTSSDEWIKNIIREPFEFIDGVWIDPDFHEINTSGIVIKLTPGLAFGTGLHDTTKLAAELLRKYLKPGDVVLDLGCGSGILSILAKKMGAGRVVAVDNDPLAVEVAKENAKKNGVDIEIRQSDLFSNVTGKFDLIISNIIAEILLKVLEQVKDFLNFNGKVIFSGIVDSKVDLFTQQKVVEHRRKNEWNALVIKF</sequence>
<keyword evidence="7" id="KW-0687">Ribonucleoprotein</keyword>
<dbReference type="GO" id="GO:0005840">
    <property type="term" value="C:ribosome"/>
    <property type="evidence" value="ECO:0007669"/>
    <property type="project" value="UniProtKB-KW"/>
</dbReference>